<accession>A0A1I6SHU9</accession>
<dbReference type="InterPro" id="IPR050563">
    <property type="entry name" value="4-hydroxybenzoyl-CoA_TE"/>
</dbReference>
<evidence type="ECO:0000313" key="4">
    <source>
        <dbReference type="EMBL" id="SFS76484.1"/>
    </source>
</evidence>
<dbReference type="OrthoDB" id="56956at2157"/>
<name>A0A1I6SHU9_9EURY</name>
<dbReference type="GO" id="GO:0047617">
    <property type="term" value="F:fatty acyl-CoA hydrolase activity"/>
    <property type="evidence" value="ECO:0007669"/>
    <property type="project" value="TreeGrafter"/>
</dbReference>
<feature type="region of interest" description="Disordered" evidence="3">
    <location>
        <begin position="102"/>
        <end position="144"/>
    </location>
</feature>
<dbReference type="Gene3D" id="3.10.129.10">
    <property type="entry name" value="Hotdog Thioesterase"/>
    <property type="match status" value="1"/>
</dbReference>
<evidence type="ECO:0000256" key="3">
    <source>
        <dbReference type="SAM" id="MobiDB-lite"/>
    </source>
</evidence>
<dbReference type="AlphaFoldDB" id="A0A1I6SHU9"/>
<dbReference type="EMBL" id="FOZS01000002">
    <property type="protein sequence ID" value="SFS76484.1"/>
    <property type="molecule type" value="Genomic_DNA"/>
</dbReference>
<evidence type="ECO:0000256" key="1">
    <source>
        <dbReference type="ARBA" id="ARBA00005953"/>
    </source>
</evidence>
<reference evidence="5" key="1">
    <citation type="submission" date="2016-10" db="EMBL/GenBank/DDBJ databases">
        <authorList>
            <person name="Varghese N."/>
            <person name="Submissions S."/>
        </authorList>
    </citation>
    <scope>NUCLEOTIDE SEQUENCE [LARGE SCALE GENOMIC DNA]</scope>
    <source>
        <strain evidence="5">DSM 22427</strain>
    </source>
</reference>
<protein>
    <submittedName>
        <fullName evidence="4">Acyl-CoA thioester hydrolase</fullName>
    </submittedName>
</protein>
<dbReference type="CDD" id="cd00586">
    <property type="entry name" value="4HBT"/>
    <property type="match status" value="1"/>
</dbReference>
<keyword evidence="2 4" id="KW-0378">Hydrolase</keyword>
<dbReference type="InterPro" id="IPR029069">
    <property type="entry name" value="HotDog_dom_sf"/>
</dbReference>
<sequence>MSDEFTLSIPVRFRDIDRLNHVNNAVYSTYLEEARFAYLESVLDVDVTEFELVIVNLELSFRRPISLDDDLEVAVSVTDLGETSWTMDYEFRVDGSVVATGETTNVHFDPETDRPKPLPAEIREPLLEREPGLEAGSLDENDAS</sequence>
<organism evidence="4 5">
    <name type="scientific">Halostagnicola kamekurae</name>
    <dbReference type="NCBI Taxonomy" id="619731"/>
    <lineage>
        <taxon>Archaea</taxon>
        <taxon>Methanobacteriati</taxon>
        <taxon>Methanobacteriota</taxon>
        <taxon>Stenosarchaea group</taxon>
        <taxon>Halobacteria</taxon>
        <taxon>Halobacteriales</taxon>
        <taxon>Natrialbaceae</taxon>
        <taxon>Halostagnicola</taxon>
    </lineage>
</organism>
<comment type="similarity">
    <text evidence="1">Belongs to the 4-hydroxybenzoyl-CoA thioesterase family.</text>
</comment>
<gene>
    <name evidence="4" type="ORF">SAMN04488556_2684</name>
</gene>
<keyword evidence="5" id="KW-1185">Reference proteome</keyword>
<dbReference type="PANTHER" id="PTHR31793">
    <property type="entry name" value="4-HYDROXYBENZOYL-COA THIOESTERASE FAMILY MEMBER"/>
    <property type="match status" value="1"/>
</dbReference>
<dbReference type="SUPFAM" id="SSF54637">
    <property type="entry name" value="Thioesterase/thiol ester dehydrase-isomerase"/>
    <property type="match status" value="1"/>
</dbReference>
<feature type="compositionally biased region" description="Basic and acidic residues" evidence="3">
    <location>
        <begin position="108"/>
        <end position="132"/>
    </location>
</feature>
<dbReference type="PANTHER" id="PTHR31793:SF27">
    <property type="entry name" value="NOVEL THIOESTERASE SUPERFAMILY DOMAIN AND SAPOSIN A-TYPE DOMAIN CONTAINING PROTEIN (0610012H03RIK)"/>
    <property type="match status" value="1"/>
</dbReference>
<proteinExistence type="inferred from homology"/>
<dbReference type="Proteomes" id="UP000199199">
    <property type="component" value="Unassembled WGS sequence"/>
</dbReference>
<evidence type="ECO:0000313" key="5">
    <source>
        <dbReference type="Proteomes" id="UP000199199"/>
    </source>
</evidence>
<dbReference type="Pfam" id="PF13279">
    <property type="entry name" value="4HBT_2"/>
    <property type="match status" value="1"/>
</dbReference>
<dbReference type="RefSeq" id="WP_092905111.1">
    <property type="nucleotide sequence ID" value="NZ_FOZS01000002.1"/>
</dbReference>
<evidence type="ECO:0000256" key="2">
    <source>
        <dbReference type="ARBA" id="ARBA00022801"/>
    </source>
</evidence>